<feature type="domain" description="Fatty acid desaturase" evidence="2">
    <location>
        <begin position="78"/>
        <end position="318"/>
    </location>
</feature>
<dbReference type="InterPro" id="IPR012171">
    <property type="entry name" value="Fatty_acid_desaturase"/>
</dbReference>
<dbReference type="InterPro" id="IPR005804">
    <property type="entry name" value="FA_desaturase_dom"/>
</dbReference>
<feature type="transmembrane region" description="Helical" evidence="1">
    <location>
        <begin position="206"/>
        <end position="224"/>
    </location>
</feature>
<dbReference type="KEGG" id="emx:FKV68_03925"/>
<evidence type="ECO:0000313" key="4">
    <source>
        <dbReference type="Proteomes" id="UP000510721"/>
    </source>
</evidence>
<gene>
    <name evidence="3" type="ORF">FKV68_03925</name>
</gene>
<protein>
    <recommendedName>
        <fullName evidence="2">Fatty acid desaturase domain-containing protein</fullName>
    </recommendedName>
</protein>
<keyword evidence="4" id="KW-1185">Reference proteome</keyword>
<dbReference type="Proteomes" id="UP000510721">
    <property type="component" value="Chromosome"/>
</dbReference>
<organism evidence="3 4">
    <name type="scientific">Sinorhizobium mexicanum</name>
    <dbReference type="NCBI Taxonomy" id="375549"/>
    <lineage>
        <taxon>Bacteria</taxon>
        <taxon>Pseudomonadati</taxon>
        <taxon>Pseudomonadota</taxon>
        <taxon>Alphaproteobacteria</taxon>
        <taxon>Hyphomicrobiales</taxon>
        <taxon>Rhizobiaceae</taxon>
        <taxon>Sinorhizobium/Ensifer group</taxon>
        <taxon>Sinorhizobium</taxon>
    </lineage>
</organism>
<dbReference type="GO" id="GO:0016020">
    <property type="term" value="C:membrane"/>
    <property type="evidence" value="ECO:0007669"/>
    <property type="project" value="TreeGrafter"/>
</dbReference>
<dbReference type="GO" id="GO:0016717">
    <property type="term" value="F:oxidoreductase activity, acting on paired donors, with oxidation of a pair of donors resulting in the reduction of molecular oxygen to two molecules of water"/>
    <property type="evidence" value="ECO:0007669"/>
    <property type="project" value="TreeGrafter"/>
</dbReference>
<keyword evidence="1" id="KW-0472">Membrane</keyword>
<dbReference type="EMBL" id="CP041238">
    <property type="protein sequence ID" value="QLL60655.1"/>
    <property type="molecule type" value="Genomic_DNA"/>
</dbReference>
<dbReference type="Pfam" id="PF00487">
    <property type="entry name" value="FA_desaturase"/>
    <property type="match status" value="1"/>
</dbReference>
<dbReference type="CDD" id="cd03510">
    <property type="entry name" value="Rhizobitoxine-FADS-like"/>
    <property type="match status" value="1"/>
</dbReference>
<dbReference type="PANTHER" id="PTHR19353">
    <property type="entry name" value="FATTY ACID DESATURASE 2"/>
    <property type="match status" value="1"/>
</dbReference>
<proteinExistence type="predicted"/>
<keyword evidence="1" id="KW-0812">Transmembrane</keyword>
<accession>A0A859QFB2</accession>
<keyword evidence="1" id="KW-1133">Transmembrane helix</keyword>
<dbReference type="GO" id="GO:0008610">
    <property type="term" value="P:lipid biosynthetic process"/>
    <property type="evidence" value="ECO:0007669"/>
    <property type="project" value="UniProtKB-ARBA"/>
</dbReference>
<evidence type="ECO:0000313" key="3">
    <source>
        <dbReference type="EMBL" id="QLL60655.1"/>
    </source>
</evidence>
<feature type="transmembrane region" description="Helical" evidence="1">
    <location>
        <begin position="230"/>
        <end position="246"/>
    </location>
</feature>
<evidence type="ECO:0000259" key="2">
    <source>
        <dbReference type="Pfam" id="PF00487"/>
    </source>
</evidence>
<sequence>MPTHGPRLRLINRSGSANLPAVVYQRPDHVMSERNRRIDPRELKRLSVLQPRKTLTAIATDWTIITAAIAVSEYAGNILVYVIAIAVIAGRMHAFGCMVHEAAHYRIIRDRKLSDWMSDILLAWPVLATVDGYRQNHLAHHQHANTDADPDWVAKRDLAQFTFPQKLARGIAQLLGYLVAVNSVRDFIHMAKRISKTDRSTPAYKALRLGFYLSAAVVFTALGIWREFVLYWLVPFFTFFCLFLYVRSVAEHFGNMDYGDELTSSRTVYPYAWEKLFFAPHNINYHLEHHLYPGVPYYNLPELHAILMRNKAYAEKAHITRGYTTGLAAECFAPEAPLLPNQHPASY</sequence>
<reference evidence="3 4" key="1">
    <citation type="submission" date="2019-06" db="EMBL/GenBank/DDBJ databases">
        <title>Complete genome sequence of Ensifer mexicanus ITTG R7 isolated from nodules of Acacia angustissima (Mill.) Kuntze.</title>
        <authorList>
            <person name="Rincon-Rosales R."/>
            <person name="Rogel M.A."/>
            <person name="Guerrero G."/>
            <person name="Rincon-Molina C.I."/>
            <person name="Lopez-Lopez A."/>
            <person name="Martinez-Romero E."/>
        </authorList>
    </citation>
    <scope>NUCLEOTIDE SEQUENCE [LARGE SCALE GENOMIC DNA]</scope>
    <source>
        <strain evidence="3 4">ITTG R7</strain>
    </source>
</reference>
<dbReference type="AlphaFoldDB" id="A0A859QFB2"/>
<evidence type="ECO:0000256" key="1">
    <source>
        <dbReference type="SAM" id="Phobius"/>
    </source>
</evidence>
<name>A0A859QFB2_9HYPH</name>
<dbReference type="PANTHER" id="PTHR19353:SF19">
    <property type="entry name" value="DELTA(5) FATTY ACID DESATURASE C-RELATED"/>
    <property type="match status" value="1"/>
</dbReference>